<dbReference type="SUPFAM" id="SSF50891">
    <property type="entry name" value="Cyclophilin-like"/>
    <property type="match status" value="1"/>
</dbReference>
<protein>
    <submittedName>
        <fullName evidence="5">Allophanate hydrolase 2 subunit 1</fullName>
    </submittedName>
</protein>
<evidence type="ECO:0000313" key="5">
    <source>
        <dbReference type="EMBL" id="KRN05676.1"/>
    </source>
</evidence>
<dbReference type="RefSeq" id="WP_034987320.1">
    <property type="nucleotide sequence ID" value="NZ_AYZF01000017.1"/>
</dbReference>
<name>A0A023CV82_9LACO</name>
<dbReference type="SMART" id="SM00796">
    <property type="entry name" value="AHS1"/>
    <property type="match status" value="1"/>
</dbReference>
<dbReference type="PANTHER" id="PTHR34698">
    <property type="entry name" value="5-OXOPROLINASE SUBUNIT B"/>
    <property type="match status" value="1"/>
</dbReference>
<dbReference type="OrthoDB" id="9778567at2"/>
<keyword evidence="6" id="KW-1185">Reference proteome</keyword>
<evidence type="ECO:0000256" key="3">
    <source>
        <dbReference type="ARBA" id="ARBA00022840"/>
    </source>
</evidence>
<dbReference type="InterPro" id="IPR003833">
    <property type="entry name" value="CT_C_D"/>
</dbReference>
<dbReference type="eggNOG" id="COG2049">
    <property type="taxonomic scope" value="Bacteria"/>
</dbReference>
<organism evidence="5 6">
    <name type="scientific">Liquorilactobacillus sucicola DSM 21376 = JCM 15457</name>
    <dbReference type="NCBI Taxonomy" id="1423806"/>
    <lineage>
        <taxon>Bacteria</taxon>
        <taxon>Bacillati</taxon>
        <taxon>Bacillota</taxon>
        <taxon>Bacilli</taxon>
        <taxon>Lactobacillales</taxon>
        <taxon>Lactobacillaceae</taxon>
        <taxon>Liquorilactobacillus</taxon>
    </lineage>
</organism>
<dbReference type="STRING" id="1423806.FD15_GL002240"/>
<proteinExistence type="predicted"/>
<dbReference type="Proteomes" id="UP000050961">
    <property type="component" value="Unassembled WGS sequence"/>
</dbReference>
<evidence type="ECO:0000256" key="1">
    <source>
        <dbReference type="ARBA" id="ARBA00022741"/>
    </source>
</evidence>
<evidence type="ECO:0000256" key="2">
    <source>
        <dbReference type="ARBA" id="ARBA00022801"/>
    </source>
</evidence>
<evidence type="ECO:0000313" key="6">
    <source>
        <dbReference type="Proteomes" id="UP000050961"/>
    </source>
</evidence>
<accession>A0A023CV82</accession>
<dbReference type="Gene3D" id="2.40.100.10">
    <property type="entry name" value="Cyclophilin-like"/>
    <property type="match status" value="1"/>
</dbReference>
<dbReference type="EMBL" id="AYZF01000017">
    <property type="protein sequence ID" value="KRN05676.1"/>
    <property type="molecule type" value="Genomic_DNA"/>
</dbReference>
<evidence type="ECO:0000259" key="4">
    <source>
        <dbReference type="SMART" id="SM00796"/>
    </source>
</evidence>
<dbReference type="Pfam" id="PF02682">
    <property type="entry name" value="CT_C_D"/>
    <property type="match status" value="1"/>
</dbReference>
<reference evidence="5 6" key="1">
    <citation type="journal article" date="2015" name="Genome Announc.">
        <title>Expanding the biotechnology potential of lactobacilli through comparative genomics of 213 strains and associated genera.</title>
        <authorList>
            <person name="Sun Z."/>
            <person name="Harris H.M."/>
            <person name="McCann A."/>
            <person name="Guo C."/>
            <person name="Argimon S."/>
            <person name="Zhang W."/>
            <person name="Yang X."/>
            <person name="Jeffery I.B."/>
            <person name="Cooney J.C."/>
            <person name="Kagawa T.F."/>
            <person name="Liu W."/>
            <person name="Song Y."/>
            <person name="Salvetti E."/>
            <person name="Wrobel A."/>
            <person name="Rasinkangas P."/>
            <person name="Parkhill J."/>
            <person name="Rea M.C."/>
            <person name="O'Sullivan O."/>
            <person name="Ritari J."/>
            <person name="Douillard F.P."/>
            <person name="Paul Ross R."/>
            <person name="Yang R."/>
            <person name="Briner A.E."/>
            <person name="Felis G.E."/>
            <person name="de Vos W.M."/>
            <person name="Barrangou R."/>
            <person name="Klaenhammer T.R."/>
            <person name="Caufield P.W."/>
            <person name="Cui Y."/>
            <person name="Zhang H."/>
            <person name="O'Toole P.W."/>
        </authorList>
    </citation>
    <scope>NUCLEOTIDE SEQUENCE [LARGE SCALE GENOMIC DNA]</scope>
    <source>
        <strain evidence="5 6">DSM 21376</strain>
    </source>
</reference>
<sequence>MVYEYRFVPVGEQALNVVFEATINAEENRLIHSLAHTLLKSIGKDGGITGIIPAYHTLTVNFDIFQTNYAELTKQITSIIEKHSFLENEGKKHVIEIPVCYDEEFGPDLDAVSKYGKTTFDELIRTHTEEPYLIYMMGFMPGFAYMGSVPSKIAMPRLRNPRAKVPAGSVAIAGKQTGMYPVEAPGGWRLIGRTPVKLYDYNHPEPRYFAGDYIRFKAISKKDFYYIQKLDLDGEYQLNELDQGEFF</sequence>
<keyword evidence="1" id="KW-0547">Nucleotide-binding</keyword>
<dbReference type="GO" id="GO:0005524">
    <property type="term" value="F:ATP binding"/>
    <property type="evidence" value="ECO:0007669"/>
    <property type="project" value="UniProtKB-KW"/>
</dbReference>
<dbReference type="NCBIfam" id="TIGR00370">
    <property type="entry name" value="5-oxoprolinase subunit PxpB"/>
    <property type="match status" value="1"/>
</dbReference>
<keyword evidence="2 5" id="KW-0378">Hydrolase</keyword>
<feature type="domain" description="Carboxyltransferase" evidence="4">
    <location>
        <begin position="5"/>
        <end position="209"/>
    </location>
</feature>
<keyword evidence="3" id="KW-0067">ATP-binding</keyword>
<dbReference type="Gene3D" id="3.30.1360.40">
    <property type="match status" value="1"/>
</dbReference>
<dbReference type="SUPFAM" id="SSF160467">
    <property type="entry name" value="PH0987 N-terminal domain-like"/>
    <property type="match status" value="1"/>
</dbReference>
<dbReference type="GO" id="GO:0016787">
    <property type="term" value="F:hydrolase activity"/>
    <property type="evidence" value="ECO:0007669"/>
    <property type="project" value="UniProtKB-KW"/>
</dbReference>
<dbReference type="AlphaFoldDB" id="A0A023CV82"/>
<dbReference type="PATRIC" id="fig|1423806.3.peg.2288"/>
<dbReference type="InterPro" id="IPR010016">
    <property type="entry name" value="PxpB"/>
</dbReference>
<dbReference type="InterPro" id="IPR029000">
    <property type="entry name" value="Cyclophilin-like_dom_sf"/>
</dbReference>
<gene>
    <name evidence="5" type="ORF">FD15_GL002240</name>
</gene>
<dbReference type="PANTHER" id="PTHR34698:SF2">
    <property type="entry name" value="5-OXOPROLINASE SUBUNIT B"/>
    <property type="match status" value="1"/>
</dbReference>
<comment type="caution">
    <text evidence="5">The sequence shown here is derived from an EMBL/GenBank/DDBJ whole genome shotgun (WGS) entry which is preliminary data.</text>
</comment>